<keyword evidence="1" id="KW-0732">Signal</keyword>
<accession>A0A6A6ZZR7</accession>
<evidence type="ECO:0000313" key="2">
    <source>
        <dbReference type="EMBL" id="KAF2826501.1"/>
    </source>
</evidence>
<feature type="chain" id="PRO_5025476721" description="AA1-like domain-containing protein" evidence="1">
    <location>
        <begin position="21"/>
        <end position="151"/>
    </location>
</feature>
<dbReference type="PROSITE" id="PS51257">
    <property type="entry name" value="PROKAR_LIPOPROTEIN"/>
    <property type="match status" value="1"/>
</dbReference>
<keyword evidence="3" id="KW-1185">Reference proteome</keyword>
<dbReference type="Proteomes" id="UP000799424">
    <property type="component" value="Unassembled WGS sequence"/>
</dbReference>
<evidence type="ECO:0008006" key="4">
    <source>
        <dbReference type="Google" id="ProtNLM"/>
    </source>
</evidence>
<evidence type="ECO:0000256" key="1">
    <source>
        <dbReference type="SAM" id="SignalP"/>
    </source>
</evidence>
<gene>
    <name evidence="2" type="ORF">CC86DRAFT_292865</name>
</gene>
<sequence>MLFAKMIIAGVLSFACMITALPGPHIGMVENNDLRDVGVVYSKANYQGTTKFVFELKNKSDCLDFDDTVLSIKICKQDVECVFYTGSSCNASNDNFAVAIGCGDVAEVKTPKGNHFKRYRCGKPGAMGSVNFTVPTTPHVVGADDGGAMGI</sequence>
<name>A0A6A6ZZR7_9PLEO</name>
<proteinExistence type="predicted"/>
<reference evidence="2" key="1">
    <citation type="journal article" date="2020" name="Stud. Mycol.">
        <title>101 Dothideomycetes genomes: a test case for predicting lifestyles and emergence of pathogens.</title>
        <authorList>
            <person name="Haridas S."/>
            <person name="Albert R."/>
            <person name="Binder M."/>
            <person name="Bloem J."/>
            <person name="Labutti K."/>
            <person name="Salamov A."/>
            <person name="Andreopoulos B."/>
            <person name="Baker S."/>
            <person name="Barry K."/>
            <person name="Bills G."/>
            <person name="Bluhm B."/>
            <person name="Cannon C."/>
            <person name="Castanera R."/>
            <person name="Culley D."/>
            <person name="Daum C."/>
            <person name="Ezra D."/>
            <person name="Gonzalez J."/>
            <person name="Henrissat B."/>
            <person name="Kuo A."/>
            <person name="Liang C."/>
            <person name="Lipzen A."/>
            <person name="Lutzoni F."/>
            <person name="Magnuson J."/>
            <person name="Mondo S."/>
            <person name="Nolan M."/>
            <person name="Ohm R."/>
            <person name="Pangilinan J."/>
            <person name="Park H.-J."/>
            <person name="Ramirez L."/>
            <person name="Alfaro M."/>
            <person name="Sun H."/>
            <person name="Tritt A."/>
            <person name="Yoshinaga Y."/>
            <person name="Zwiers L.-H."/>
            <person name="Turgeon B."/>
            <person name="Goodwin S."/>
            <person name="Spatafora J."/>
            <person name="Crous P."/>
            <person name="Grigoriev I."/>
        </authorList>
    </citation>
    <scope>NUCLEOTIDE SEQUENCE</scope>
    <source>
        <strain evidence="2">CBS 113818</strain>
    </source>
</reference>
<dbReference type="OrthoDB" id="3679522at2759"/>
<feature type="signal peptide" evidence="1">
    <location>
        <begin position="1"/>
        <end position="20"/>
    </location>
</feature>
<protein>
    <recommendedName>
        <fullName evidence="4">AA1-like domain-containing protein</fullName>
    </recommendedName>
</protein>
<evidence type="ECO:0000313" key="3">
    <source>
        <dbReference type="Proteomes" id="UP000799424"/>
    </source>
</evidence>
<dbReference type="EMBL" id="MU006226">
    <property type="protein sequence ID" value="KAF2826501.1"/>
    <property type="molecule type" value="Genomic_DNA"/>
</dbReference>
<dbReference type="AlphaFoldDB" id="A0A6A6ZZR7"/>
<organism evidence="2 3">
    <name type="scientific">Ophiobolus disseminans</name>
    <dbReference type="NCBI Taxonomy" id="1469910"/>
    <lineage>
        <taxon>Eukaryota</taxon>
        <taxon>Fungi</taxon>
        <taxon>Dikarya</taxon>
        <taxon>Ascomycota</taxon>
        <taxon>Pezizomycotina</taxon>
        <taxon>Dothideomycetes</taxon>
        <taxon>Pleosporomycetidae</taxon>
        <taxon>Pleosporales</taxon>
        <taxon>Pleosporineae</taxon>
        <taxon>Phaeosphaeriaceae</taxon>
        <taxon>Ophiobolus</taxon>
    </lineage>
</organism>